<geneLocation type="plasmid" evidence="1 2">
    <name>p49</name>
</geneLocation>
<evidence type="ECO:0000313" key="1">
    <source>
        <dbReference type="EMBL" id="QPM92540.1"/>
    </source>
</evidence>
<keyword evidence="2" id="KW-1185">Reference proteome</keyword>
<accession>A0A7T1BY04</accession>
<dbReference type="Proteomes" id="UP000283786">
    <property type="component" value="Plasmid p49"/>
</dbReference>
<proteinExistence type="predicted"/>
<reference evidence="1 2" key="1">
    <citation type="submission" date="2020-08" db="EMBL/GenBank/DDBJ databases">
        <title>Genome sequence of Rhodobacteraceae bacterium Lw-13e.</title>
        <authorList>
            <person name="Poehlein A."/>
            <person name="Wolter L."/>
            <person name="Daniel R."/>
            <person name="Brinkhoff T."/>
        </authorList>
    </citation>
    <scope>NUCLEOTIDE SEQUENCE [LARGE SCALE GENOMIC DNA]</scope>
    <source>
        <strain evidence="1 2">Lw-13e</strain>
        <plasmid evidence="1 2">p49</plasmid>
    </source>
</reference>
<organism evidence="1 2">
    <name type="scientific">Pseudooceanicola algae</name>
    <dbReference type="NCBI Taxonomy" id="1537215"/>
    <lineage>
        <taxon>Bacteria</taxon>
        <taxon>Pseudomonadati</taxon>
        <taxon>Pseudomonadota</taxon>
        <taxon>Alphaproteobacteria</taxon>
        <taxon>Rhodobacterales</taxon>
        <taxon>Paracoccaceae</taxon>
        <taxon>Pseudooceanicola</taxon>
    </lineage>
</organism>
<evidence type="ECO:0000313" key="2">
    <source>
        <dbReference type="Proteomes" id="UP000283786"/>
    </source>
</evidence>
<dbReference type="KEGG" id="palw:PSAL_038040"/>
<dbReference type="EMBL" id="CP060439">
    <property type="protein sequence ID" value="QPM92540.1"/>
    <property type="molecule type" value="Genomic_DNA"/>
</dbReference>
<name>A0A7T1BY04_9RHOB</name>
<keyword evidence="1" id="KW-0614">Plasmid</keyword>
<protein>
    <submittedName>
        <fullName evidence="1">Uncharacterized protein</fullName>
    </submittedName>
</protein>
<gene>
    <name evidence="1" type="ORF">PSAL_038040</name>
</gene>
<dbReference type="AlphaFoldDB" id="A0A7T1BY04"/>
<sequence length="532" mass="58361">MTIETIVALSSSQRLVSFRPDHLHPGIGGSGDPYRAGTLFAPVRDHVGEAVDDLPGRGGIIGEGRRIILIEAIAKGGQCATQVAVVEGNEAERIAVQVDVVRQQICDGKLQRLRARGLEVVIRCLGRVVEAGDGDGDLRGSRVGAVGDRVLQCIRRGLARAQILESGPGRVEPGIVTLVDISLCLRGLIHRDHAQICPLRITVIGQKIFYTAFQLAVFRHGRFDISRPVRVEDLRLDRVATAVLSPVTGFPCDDESAIFQTGHRWIGLEKAVLEVDKNLVSDRPPIRIEDLCLDCRAGAILRHIVGFPCDDEPAPCEAGHRSGRLIRGGRVVDDEFGPDHGAGRIEDLCLERRAVPVLCRVQRLPGDDEPISLEARDRRGDLAQIRRRIDEEFASNRASIRIEDLRLDRIAAAVLGRIVRLPCDDEPASLETCRRWCELTAAGQGIDEELASDRGPIRRVYLRLDRIAATVLGRVACPPGDEEPAIRQTGHRRFELAVGPRGVDEEFGPDACAVLREDPRLDRGEAAVMRRV</sequence>